<proteinExistence type="predicted"/>
<reference evidence="2" key="1">
    <citation type="submission" date="2023-03" db="EMBL/GenBank/DDBJ databases">
        <title>Andean soil-derived lignocellulolytic bacterial consortium as a source of novel taxa and putative plastic-active enzymes.</title>
        <authorList>
            <person name="Diaz-Garcia L."/>
            <person name="Chuvochina M."/>
            <person name="Feuerriegel G."/>
            <person name="Bunk B."/>
            <person name="Sproer C."/>
            <person name="Streit W.R."/>
            <person name="Rodriguez L.M."/>
            <person name="Overmann J."/>
            <person name="Jimenez D.J."/>
        </authorList>
    </citation>
    <scope>NUCLEOTIDE SEQUENCE</scope>
    <source>
        <strain evidence="2">MAG 3858</strain>
    </source>
</reference>
<dbReference type="EMBL" id="CP119313">
    <property type="protein sequence ID" value="WEK17995.1"/>
    <property type="molecule type" value="Genomic_DNA"/>
</dbReference>
<evidence type="ECO:0000313" key="2">
    <source>
        <dbReference type="EMBL" id="WEK17995.1"/>
    </source>
</evidence>
<keyword evidence="1" id="KW-0732">Signal</keyword>
<feature type="signal peptide" evidence="1">
    <location>
        <begin position="1"/>
        <end position="19"/>
    </location>
</feature>
<dbReference type="GO" id="GO:0004180">
    <property type="term" value="F:carboxypeptidase activity"/>
    <property type="evidence" value="ECO:0007669"/>
    <property type="project" value="UniProtKB-KW"/>
</dbReference>
<accession>A0AAJ5W6F0</accession>
<keyword evidence="2" id="KW-0121">Carboxypeptidase</keyword>
<name>A0AAJ5W6F0_9SPHI</name>
<dbReference type="PROSITE" id="PS51257">
    <property type="entry name" value="PROKAR_LIPOPROTEIN"/>
    <property type="match status" value="1"/>
</dbReference>
<keyword evidence="2" id="KW-0378">Hydrolase</keyword>
<organism evidence="2 3">
    <name type="scientific">Candidatus Pedobacter colombiensis</name>
    <dbReference type="NCBI Taxonomy" id="3121371"/>
    <lineage>
        <taxon>Bacteria</taxon>
        <taxon>Pseudomonadati</taxon>
        <taxon>Bacteroidota</taxon>
        <taxon>Sphingobacteriia</taxon>
        <taxon>Sphingobacteriales</taxon>
        <taxon>Sphingobacteriaceae</taxon>
        <taxon>Pedobacter</taxon>
    </lineage>
</organism>
<evidence type="ECO:0000313" key="3">
    <source>
        <dbReference type="Proteomes" id="UP001214530"/>
    </source>
</evidence>
<protein>
    <submittedName>
        <fullName evidence="2">Carboxypeptidase-like regulatory domain-containing protein</fullName>
    </submittedName>
</protein>
<dbReference type="Pfam" id="PF13715">
    <property type="entry name" value="CarbopepD_reg_2"/>
    <property type="match status" value="1"/>
</dbReference>
<dbReference type="AlphaFoldDB" id="A0AAJ5W6F0"/>
<evidence type="ECO:0000256" key="1">
    <source>
        <dbReference type="SAM" id="SignalP"/>
    </source>
</evidence>
<dbReference type="SUPFAM" id="SSF56935">
    <property type="entry name" value="Porins"/>
    <property type="match status" value="1"/>
</dbReference>
<dbReference type="SUPFAM" id="SSF49464">
    <property type="entry name" value="Carboxypeptidase regulatory domain-like"/>
    <property type="match status" value="1"/>
</dbReference>
<dbReference type="Gene3D" id="2.60.40.1120">
    <property type="entry name" value="Carboxypeptidase-like, regulatory domain"/>
    <property type="match status" value="1"/>
</dbReference>
<dbReference type="Proteomes" id="UP001214530">
    <property type="component" value="Chromosome"/>
</dbReference>
<feature type="chain" id="PRO_5042479378" evidence="1">
    <location>
        <begin position="20"/>
        <end position="703"/>
    </location>
</feature>
<dbReference type="InterPro" id="IPR008969">
    <property type="entry name" value="CarboxyPept-like_regulatory"/>
</dbReference>
<keyword evidence="2" id="KW-0645">Protease</keyword>
<sequence>MKNISLTLLMIFTAACLQAQTRISGSIKTSKGKAITNASISIKNSYDGASTDSAGHFDFSTTENGIQMLMFSALNFDADSLQINITGKVMTLNLLMKAAVNELETVKISAGIYTTGDAKKGAILGSVDIATLAGSRADIIAAMQTLPGAQPAGAETGLFVRGGTAAETKTYFDGMLVKSPFNATVPDQASRGRLSPFLFKGTSFSSGGYSAQYGQALSSALVLESTDLPEKTTTGITALTVGGGIDQNIRFKNSALILGGYYYNLVPQYSIFKQQQNTFVKIPEQGGGSIQYKAKTSETGMFKFYAAYGAAVVSLYSPNIDVPTSPSYFSNDNSNVYMNSTYKDYLNSSWKIEAGVSYNRDRDAGLMTVNNYKRVDKLLEGKATLTHYFGRLSNLKFGLETFNIGRTESLNTLGRSYTDQLSSAFAETDAYLSSRLVARIGLRTEYSSYLVRYNLAPRVSLAYKTTTSSQVSFAYGRFFQNPEDGYLIQKPLDYEQADHYILKYELNLADRLLRVEGYYKDYANLTKVNGTSLDNSGYGYARGFELFLKDKKTIPNGDFWISYSFLDSKRDFADYPMLARPSFAAKHTLSVVGKQFIPKLNSQIGATYVFASGRSYVNPNNPVYLSDMTKSLNNLSLSLSYLTHVLKQFSVLYVNASNVAGFKNIYGYKYSTDGLNRRAIQPSSRRDIILGIIMTIGDDNFVR</sequence>
<gene>
    <name evidence="2" type="ORF">P0Y49_14455</name>
</gene>